<keyword evidence="5 6" id="KW-0539">Nucleus</keyword>
<dbReference type="GO" id="GO:0008622">
    <property type="term" value="C:epsilon DNA polymerase complex"/>
    <property type="evidence" value="ECO:0007669"/>
    <property type="project" value="UniProtKB-UniRule"/>
</dbReference>
<dbReference type="HOGENOM" id="CLU_010628_1_0_1"/>
<dbReference type="InterPro" id="IPR016266">
    <property type="entry name" value="POLE2"/>
</dbReference>
<dbReference type="OrthoDB" id="10254730at2759"/>
<evidence type="ECO:0000256" key="4">
    <source>
        <dbReference type="ARBA" id="ARBA00023125"/>
    </source>
</evidence>
<dbReference type="GO" id="GO:0030337">
    <property type="term" value="F:DNA polymerase processivity factor activity"/>
    <property type="evidence" value="ECO:0007669"/>
    <property type="project" value="EnsemblFungi"/>
</dbReference>
<reference evidence="9" key="2">
    <citation type="submission" date="2012-08" db="EMBL/GenBank/DDBJ databases">
        <title>Genome sequence of Kazachstania naganishii.</title>
        <authorList>
            <person name="Gordon J.L."/>
            <person name="Armisen D."/>
            <person name="Proux-Wera E."/>
            <person name="OhEigeartaigh S.S."/>
            <person name="Byrne K.P."/>
            <person name="Wolfe K.H."/>
        </authorList>
    </citation>
    <scope>NUCLEOTIDE SEQUENCE [LARGE SCALE GENOMIC DNA]</scope>
    <source>
        <strain evidence="9">ATCC MYA-139 / BCRC 22969 / CBS 8797 / CCRC 22969 / KCTC 17520 / NBRC 10181 / NCYC 3082</strain>
    </source>
</reference>
<dbReference type="RefSeq" id="XP_022465299.1">
    <property type="nucleotide sequence ID" value="XM_022608844.1"/>
</dbReference>
<dbReference type="OMA" id="PEDGAWF"/>
<sequence>MTTLPVVIPPQVLRPVVYRALTKKYGLAIKLDGLQELAKYIGSSYGAQWKDEINPFLDTFAAQWRNDTCRGIFVDGVHVRQVLAELLEEVIVQSRSQDGILENHQDLPVEDVWQCINTIQQRRVPYNHWKKQFDSPANTSPPALKQDMFSTRYYITRDRSLRNAASLGAPFEFTEIKNFMGKDSQNFVVLGLLIMNNKGKWALEDPSGSIEIDISQCVPTPLSYYMPGCIVIAEGIYFTVGQTFHVTSMTHPPGEKRVDSQLALGNLDLVRATHLDKQRLIVLHEKEIELDENEIILLGGESMFLDQQNVHDALRKLFAKLEELPPYAIICFGSFFSKPVIPTSSNAIPSTTLYRKGFESLAVILEEFPELVSSTKFVFVPGNNDPWKSMSTLGMDGVLPMAPLPSLVTHKLERVLKQDIVWATNPCRIMYYSQEIFLVRDDLQQRLKVHDVSFPAIASSKDPHSGEEEGQYIDQLVKNPDQLPRELEQARKLVKTVLDQGHISPFVESIRPVDWEQDHTLMLFPAPTTLILCDTTAPKLNLTYNGCKAINPGSLIVNRKLKYSRYFPSTRNCIEEEVLF</sequence>
<keyword evidence="4 6" id="KW-0238">DNA-binding</keyword>
<dbReference type="GO" id="GO:0042276">
    <property type="term" value="P:error-prone translesion synthesis"/>
    <property type="evidence" value="ECO:0007669"/>
    <property type="project" value="EnsemblFungi"/>
</dbReference>
<dbReference type="GeneID" id="34526768"/>
<evidence type="ECO:0000256" key="6">
    <source>
        <dbReference type="PIRNR" id="PIRNR000799"/>
    </source>
</evidence>
<proteinExistence type="inferred from homology"/>
<dbReference type="PIRSF" id="PIRSF000799">
    <property type="entry name" value="DNA_pol_eps_2"/>
    <property type="match status" value="1"/>
</dbReference>
<dbReference type="InterPro" id="IPR007185">
    <property type="entry name" value="DNA_pol_a/d/e_bsu"/>
</dbReference>
<dbReference type="Pfam" id="PF04042">
    <property type="entry name" value="DNA_pol_E_B"/>
    <property type="match status" value="1"/>
</dbReference>
<dbReference type="AlphaFoldDB" id="J7RND8"/>
<evidence type="ECO:0000313" key="8">
    <source>
        <dbReference type="EMBL" id="CCK71053.1"/>
    </source>
</evidence>
<dbReference type="GO" id="GO:0003690">
    <property type="term" value="F:double-stranded DNA binding"/>
    <property type="evidence" value="ECO:0007669"/>
    <property type="project" value="EnsemblFungi"/>
</dbReference>
<comment type="subcellular location">
    <subcellularLocation>
        <location evidence="1 6">Nucleus</location>
    </subcellularLocation>
</comment>
<evidence type="ECO:0000256" key="5">
    <source>
        <dbReference type="ARBA" id="ARBA00023242"/>
    </source>
</evidence>
<dbReference type="PANTHER" id="PTHR12708">
    <property type="entry name" value="DNA POLYMERASE EPSILON SUBUNIT B"/>
    <property type="match status" value="1"/>
</dbReference>
<evidence type="ECO:0000259" key="7">
    <source>
        <dbReference type="Pfam" id="PF04042"/>
    </source>
</evidence>
<accession>J7RND8</accession>
<gene>
    <name evidence="8" type="primary">KNAG0F03890</name>
    <name evidence="8" type="ordered locus">KNAG_0F03890</name>
</gene>
<organism evidence="8 9">
    <name type="scientific">Huiozyma naganishii (strain ATCC MYA-139 / BCRC 22969 / CBS 8797 / KCTC 17520 / NBRC 10181 / NCYC 3082 / Yp74L-3)</name>
    <name type="common">Yeast</name>
    <name type="synonym">Kazachstania naganishii</name>
    <dbReference type="NCBI Taxonomy" id="1071383"/>
    <lineage>
        <taxon>Eukaryota</taxon>
        <taxon>Fungi</taxon>
        <taxon>Dikarya</taxon>
        <taxon>Ascomycota</taxon>
        <taxon>Saccharomycotina</taxon>
        <taxon>Saccharomycetes</taxon>
        <taxon>Saccharomycetales</taxon>
        <taxon>Saccharomycetaceae</taxon>
        <taxon>Huiozyma</taxon>
    </lineage>
</organism>
<dbReference type="GO" id="GO:0003887">
    <property type="term" value="F:DNA-directed DNA polymerase activity"/>
    <property type="evidence" value="ECO:0007669"/>
    <property type="project" value="EnsemblFungi"/>
</dbReference>
<dbReference type="eggNOG" id="KOG3818">
    <property type="taxonomic scope" value="Eukaryota"/>
</dbReference>
<protein>
    <recommendedName>
        <fullName evidence="6">DNA polymerase epsilon subunit</fullName>
    </recommendedName>
    <alternativeName>
        <fullName evidence="6">DNA polymerase II subunit 2</fullName>
    </alternativeName>
</protein>
<dbReference type="GO" id="GO:0043596">
    <property type="term" value="C:nuclear replication fork"/>
    <property type="evidence" value="ECO:0007669"/>
    <property type="project" value="EnsemblFungi"/>
</dbReference>
<dbReference type="GO" id="GO:0005737">
    <property type="term" value="C:cytoplasm"/>
    <property type="evidence" value="ECO:0007669"/>
    <property type="project" value="EnsemblFungi"/>
</dbReference>
<dbReference type="EMBL" id="HE978319">
    <property type="protein sequence ID" value="CCK71053.1"/>
    <property type="molecule type" value="Genomic_DNA"/>
</dbReference>
<evidence type="ECO:0000256" key="3">
    <source>
        <dbReference type="ARBA" id="ARBA00022705"/>
    </source>
</evidence>
<name>J7RND8_HUIN7</name>
<evidence type="ECO:0000256" key="2">
    <source>
        <dbReference type="ARBA" id="ARBA00009560"/>
    </source>
</evidence>
<dbReference type="GO" id="GO:0003697">
    <property type="term" value="F:single-stranded DNA binding"/>
    <property type="evidence" value="ECO:0007669"/>
    <property type="project" value="EnsemblFungi"/>
</dbReference>
<dbReference type="STRING" id="1071383.J7RND8"/>
<comment type="similarity">
    <text evidence="2 6">Belongs to the DNA polymerase epsilon subunit B family.</text>
</comment>
<dbReference type="KEGG" id="kng:KNAG_0F03890"/>
<evidence type="ECO:0000256" key="1">
    <source>
        <dbReference type="ARBA" id="ARBA00004123"/>
    </source>
</evidence>
<comment type="function">
    <text evidence="6">Participates in DNA repair and in chromosomal DNA replication.</text>
</comment>
<dbReference type="Proteomes" id="UP000006310">
    <property type="component" value="Chromosome 6"/>
</dbReference>
<dbReference type="PANTHER" id="PTHR12708:SF0">
    <property type="entry name" value="DNA POLYMERASE EPSILON SUBUNIT 2"/>
    <property type="match status" value="1"/>
</dbReference>
<feature type="domain" description="DNA polymerase alpha/delta/epsilon subunit B" evidence="7">
    <location>
        <begin position="303"/>
        <end position="536"/>
    </location>
</feature>
<reference evidence="8 9" key="1">
    <citation type="journal article" date="2011" name="Proc. Natl. Acad. Sci. U.S.A.">
        <title>Evolutionary erosion of yeast sex chromosomes by mating-type switching accidents.</title>
        <authorList>
            <person name="Gordon J.L."/>
            <person name="Armisen D."/>
            <person name="Proux-Wera E."/>
            <person name="Oheigeartaigh S.S."/>
            <person name="Byrne K.P."/>
            <person name="Wolfe K.H."/>
        </authorList>
    </citation>
    <scope>NUCLEOTIDE SEQUENCE [LARGE SCALE GENOMIC DNA]</scope>
    <source>
        <strain evidence="9">ATCC MYA-139 / BCRC 22969 / CBS 8797 / CCRC 22969 / KCTC 17520 / NBRC 10181 / NCYC 3082</strain>
    </source>
</reference>
<dbReference type="GO" id="GO:0045005">
    <property type="term" value="P:DNA-templated DNA replication maintenance of fidelity"/>
    <property type="evidence" value="ECO:0007669"/>
    <property type="project" value="EnsemblFungi"/>
</dbReference>
<keyword evidence="9" id="KW-1185">Reference proteome</keyword>
<keyword evidence="3 6" id="KW-0235">DNA replication</keyword>
<evidence type="ECO:0000313" key="9">
    <source>
        <dbReference type="Proteomes" id="UP000006310"/>
    </source>
</evidence>